<dbReference type="PANTHER" id="PTHR12385">
    <property type="entry name" value="CHOLINE TRANSPORTER-LIKE (SLC FAMILY 44)"/>
    <property type="match status" value="1"/>
</dbReference>
<dbReference type="GO" id="GO:0022857">
    <property type="term" value="F:transmembrane transporter activity"/>
    <property type="evidence" value="ECO:0007669"/>
    <property type="project" value="UniProtKB-UniRule"/>
</dbReference>
<evidence type="ECO:0000256" key="1">
    <source>
        <dbReference type="ARBA" id="ARBA00004141"/>
    </source>
</evidence>
<feature type="transmembrane region" description="Helical" evidence="7">
    <location>
        <begin position="570"/>
        <end position="594"/>
    </location>
</feature>
<evidence type="ECO:0000313" key="10">
    <source>
        <dbReference type="Proteomes" id="UP000692954"/>
    </source>
</evidence>
<keyword evidence="4 7" id="KW-1133">Transmembrane helix</keyword>
<feature type="transmembrane region" description="Helical" evidence="7">
    <location>
        <begin position="380"/>
        <end position="403"/>
    </location>
</feature>
<comment type="caution">
    <text evidence="9">The sequence shown here is derived from an EMBL/GenBank/DDBJ whole genome shotgun (WGS) entry which is preliminary data.</text>
</comment>
<feature type="transmembrane region" description="Helical" evidence="7">
    <location>
        <begin position="275"/>
        <end position="298"/>
    </location>
</feature>
<feature type="transmembrane region" description="Helical" evidence="7">
    <location>
        <begin position="541"/>
        <end position="564"/>
    </location>
</feature>
<keyword evidence="10" id="KW-1185">Reference proteome</keyword>
<evidence type="ECO:0000256" key="3">
    <source>
        <dbReference type="ARBA" id="ARBA00022692"/>
    </source>
</evidence>
<gene>
    <name evidence="9" type="ORF">PSON_ATCC_30995.1.T0940079</name>
</gene>
<name>A0A8S1Q3Z0_9CILI</name>
<comment type="subcellular location">
    <subcellularLocation>
        <location evidence="7">Cell membrane</location>
        <topology evidence="7">Multi-pass membrane protein</topology>
    </subcellularLocation>
    <subcellularLocation>
        <location evidence="1">Membrane</location>
        <topology evidence="1">Multi-pass membrane protein</topology>
    </subcellularLocation>
</comment>
<evidence type="ECO:0000256" key="7">
    <source>
        <dbReference type="RuleBase" id="RU368066"/>
    </source>
</evidence>
<dbReference type="InterPro" id="IPR007603">
    <property type="entry name" value="Choline_transptr-like"/>
</dbReference>
<dbReference type="Pfam" id="PF04515">
    <property type="entry name" value="Choline_transpo"/>
    <property type="match status" value="1"/>
</dbReference>
<feature type="transmembrane region" description="Helical" evidence="7">
    <location>
        <begin position="192"/>
        <end position="212"/>
    </location>
</feature>
<dbReference type="GO" id="GO:0005886">
    <property type="term" value="C:plasma membrane"/>
    <property type="evidence" value="ECO:0007669"/>
    <property type="project" value="UniProtKB-SubCell"/>
</dbReference>
<comment type="function">
    <text evidence="7">Choline transporter.</text>
</comment>
<feature type="transmembrane region" description="Helical" evidence="7">
    <location>
        <begin position="39"/>
        <end position="61"/>
    </location>
</feature>
<dbReference type="OrthoDB" id="305503at2759"/>
<evidence type="ECO:0000256" key="5">
    <source>
        <dbReference type="ARBA" id="ARBA00023136"/>
    </source>
</evidence>
<dbReference type="Proteomes" id="UP000692954">
    <property type="component" value="Unassembled WGS sequence"/>
</dbReference>
<organism evidence="9 10">
    <name type="scientific">Paramecium sonneborni</name>
    <dbReference type="NCBI Taxonomy" id="65129"/>
    <lineage>
        <taxon>Eukaryota</taxon>
        <taxon>Sar</taxon>
        <taxon>Alveolata</taxon>
        <taxon>Ciliophora</taxon>
        <taxon>Intramacronucleata</taxon>
        <taxon>Oligohymenophorea</taxon>
        <taxon>Peniculida</taxon>
        <taxon>Parameciidae</taxon>
        <taxon>Paramecium</taxon>
    </lineage>
</organism>
<feature type="compositionally biased region" description="Low complexity" evidence="8">
    <location>
        <begin position="632"/>
        <end position="647"/>
    </location>
</feature>
<keyword evidence="6" id="KW-0325">Glycoprotein</keyword>
<comment type="similarity">
    <text evidence="2 7">Belongs to the CTL (choline transporter-like) family.</text>
</comment>
<evidence type="ECO:0000256" key="8">
    <source>
        <dbReference type="SAM" id="MobiDB-lite"/>
    </source>
</evidence>
<accession>A0A8S1Q3Z0</accession>
<keyword evidence="3 7" id="KW-0812">Transmembrane</keyword>
<feature type="transmembrane region" description="Helical" evidence="7">
    <location>
        <begin position="337"/>
        <end position="360"/>
    </location>
</feature>
<evidence type="ECO:0000256" key="6">
    <source>
        <dbReference type="ARBA" id="ARBA00023180"/>
    </source>
</evidence>
<protein>
    <recommendedName>
        <fullName evidence="7">Choline transporter-like protein</fullName>
    </recommendedName>
</protein>
<sequence length="647" mass="74088">MDQTILQKVNNYPGSYIKQDLKEAEEEHKAHKELQDKKYGLYFLLFQGLVYLIAIICFGFGNPDQLGKPYDIDLNVCGVDVGLEQYKFIYFTNPTDQKHLVRTVCVKECPVLAVENDDDESLELECYPNKMINSCRNRASIDYPTFTMLYYDSVPFIDICLPKRASYFNNIQEGLQQSGIISFLSDISNGKIIIFATLALCLLLNQLFYFLMIKLQQSAIWVISITSIFGLFLSGTLGLFYYMKQSGYTQPVGMGAVMLTREQAIGRIQVAESNIIIILISSVLFLLFGVYFLIDLILNRKTYKTMGVKIQIVNYFFDFSSSGIQQQEGQPSRFREILILLMGSAGCLLIFCALWVWMATNLFSIGKAVEGYYAFNTFQLSWTTFIMGFIHIFELIVVTLAILGSEQMLLIGKVVEVYKHMGIHRQKINSQDPELSLMNILEIFAFNNFGSVVFGEFLIFLLMIPRLLIRIYVWIRQKKNPQFEISGRLQKILCINERAYLLAYLRNDEFLMSAKSQYVFDKKLKETTQVQYHGEQLSVTYCFAVANLCVSLTYILIIATSANIGIHQPVYFLIVSFIFSYFISAMFSIVYGATIDNLTILLYRDTTDDGKIVGSCVRNVVRLMQESDLSEQNPQQQQQNNNNNGQE</sequence>
<reference evidence="9" key="1">
    <citation type="submission" date="2021-01" db="EMBL/GenBank/DDBJ databases">
        <authorList>
            <consortium name="Genoscope - CEA"/>
            <person name="William W."/>
        </authorList>
    </citation>
    <scope>NUCLEOTIDE SEQUENCE</scope>
</reference>
<proteinExistence type="inferred from homology"/>
<evidence type="ECO:0000313" key="9">
    <source>
        <dbReference type="EMBL" id="CAD8109705.1"/>
    </source>
</evidence>
<feature type="region of interest" description="Disordered" evidence="8">
    <location>
        <begin position="628"/>
        <end position="647"/>
    </location>
</feature>
<dbReference type="EMBL" id="CAJJDN010000094">
    <property type="protein sequence ID" value="CAD8109705.1"/>
    <property type="molecule type" value="Genomic_DNA"/>
</dbReference>
<keyword evidence="5 7" id="KW-0472">Membrane</keyword>
<feature type="transmembrane region" description="Helical" evidence="7">
    <location>
        <begin position="219"/>
        <end position="243"/>
    </location>
</feature>
<feature type="transmembrane region" description="Helical" evidence="7">
    <location>
        <begin position="457"/>
        <end position="475"/>
    </location>
</feature>
<evidence type="ECO:0000256" key="2">
    <source>
        <dbReference type="ARBA" id="ARBA00007168"/>
    </source>
</evidence>
<evidence type="ECO:0000256" key="4">
    <source>
        <dbReference type="ARBA" id="ARBA00022989"/>
    </source>
</evidence>
<dbReference type="PANTHER" id="PTHR12385:SF14">
    <property type="entry name" value="CHOLINE TRANSPORTER-LIKE 2"/>
    <property type="match status" value="1"/>
</dbReference>
<dbReference type="AlphaFoldDB" id="A0A8S1Q3Z0"/>